<dbReference type="PROSITE" id="PS00070">
    <property type="entry name" value="ALDEHYDE_DEHYDR_CYS"/>
    <property type="match status" value="1"/>
</dbReference>
<evidence type="ECO:0000256" key="1">
    <source>
        <dbReference type="ARBA" id="ARBA00023002"/>
    </source>
</evidence>
<dbReference type="PANTHER" id="PTHR43217:SF1">
    <property type="entry name" value="SUCCINATE SEMIALDEHYDE DEHYDROGENASE [NAD(P)+] SAD"/>
    <property type="match status" value="1"/>
</dbReference>
<keyword evidence="1" id="KW-0560">Oxidoreductase</keyword>
<protein>
    <submittedName>
        <fullName evidence="3">Acyl-CoA reductase or other NAD-dependent aldehyde dehydrogenase</fullName>
    </submittedName>
</protein>
<name>A0A0K6GTF2_9NEIS</name>
<dbReference type="Gene3D" id="3.40.309.10">
    <property type="entry name" value="Aldehyde Dehydrogenase, Chain A, domain 2"/>
    <property type="match status" value="1"/>
</dbReference>
<dbReference type="InterPro" id="IPR015590">
    <property type="entry name" value="Aldehyde_DH_dom"/>
</dbReference>
<dbReference type="InterPro" id="IPR016160">
    <property type="entry name" value="Ald_DH_CS_CYS"/>
</dbReference>
<dbReference type="PANTHER" id="PTHR43217">
    <property type="entry name" value="SUCCINATE SEMIALDEHYDE DEHYDROGENASE [NAD(P)+] SAD"/>
    <property type="match status" value="1"/>
</dbReference>
<dbReference type="Gene3D" id="3.40.605.10">
    <property type="entry name" value="Aldehyde Dehydrogenase, Chain A, domain 1"/>
    <property type="match status" value="1"/>
</dbReference>
<organism evidence="3 4">
    <name type="scientific">Gulbenkiania indica</name>
    <dbReference type="NCBI Taxonomy" id="375574"/>
    <lineage>
        <taxon>Bacteria</taxon>
        <taxon>Pseudomonadati</taxon>
        <taxon>Pseudomonadota</taxon>
        <taxon>Betaproteobacteria</taxon>
        <taxon>Neisseriales</taxon>
        <taxon>Chromobacteriaceae</taxon>
        <taxon>Gulbenkiania</taxon>
    </lineage>
</organism>
<dbReference type="STRING" id="375574.GCA_001418035_00435"/>
<dbReference type="GO" id="GO:0004777">
    <property type="term" value="F:succinate-semialdehyde dehydrogenase (NAD+) activity"/>
    <property type="evidence" value="ECO:0007669"/>
    <property type="project" value="TreeGrafter"/>
</dbReference>
<dbReference type="AlphaFoldDB" id="A0A0K6GTF2"/>
<dbReference type="Proteomes" id="UP000243535">
    <property type="component" value="Unassembled WGS sequence"/>
</dbReference>
<proteinExistence type="predicted"/>
<reference evidence="4" key="1">
    <citation type="submission" date="2015-08" db="EMBL/GenBank/DDBJ databases">
        <authorList>
            <person name="Varghese N."/>
        </authorList>
    </citation>
    <scope>NUCLEOTIDE SEQUENCE [LARGE SCALE GENOMIC DNA]</scope>
    <source>
        <strain evidence="4">DSM 17901</strain>
    </source>
</reference>
<dbReference type="Pfam" id="PF00171">
    <property type="entry name" value="Aldedh"/>
    <property type="match status" value="1"/>
</dbReference>
<dbReference type="SUPFAM" id="SSF53720">
    <property type="entry name" value="ALDH-like"/>
    <property type="match status" value="1"/>
</dbReference>
<dbReference type="RefSeq" id="WP_055433262.1">
    <property type="nucleotide sequence ID" value="NZ_CYHA01000001.1"/>
</dbReference>
<dbReference type="InterPro" id="IPR047110">
    <property type="entry name" value="GABD/Sad-like"/>
</dbReference>
<gene>
    <name evidence="3" type="ORF">Ga0061063_0637</name>
</gene>
<dbReference type="InterPro" id="IPR016162">
    <property type="entry name" value="Ald_DH_N"/>
</dbReference>
<dbReference type="FunFam" id="3.40.309.10:FF:000010">
    <property type="entry name" value="Gamma-aminobutyraldehyde dehydrogenase"/>
    <property type="match status" value="1"/>
</dbReference>
<evidence type="ECO:0000313" key="3">
    <source>
        <dbReference type="EMBL" id="CUA81791.1"/>
    </source>
</evidence>
<sequence>MTAFTSCNPATGEVVFTRPVWPAGRLSETAARLREAQKAWARQSVAERATRMMGLADVLTADREALAACVTLEVGKLTGECLAEIDKSVQLIRYYADLAPQLLAPVDIPTQASKSGVAFEALGTVLAVMPWNYPVWQVLRFAVPALMAGNACLVKPAPSVPQSSARLLESVRKAGLDVLEMAWIAHEEVEDAIRLSDAVAFTGSTSTGRVIASLAGRHIKKTVLELGGSNPFIVLADADVEAAARDACHSRFRDAGQSCNAAKRMIVVPEVAEAFIEAFLAEARRLVPGDPRDAATTLAPLTRADLREHLHAQVLDATAHGARLLLGGQMPTSSGFFYPATVLDAVTPACRVYHEEVFGPVAAILRARDEDDALRLANDTPFGLGASLYSADTERAWDLAARLEAGSVFINRHTSSDLRLPFGGVKASGYGRELSEFGLYEFVNVKTYWQK</sequence>
<dbReference type="EMBL" id="CYHA01000001">
    <property type="protein sequence ID" value="CUA81791.1"/>
    <property type="molecule type" value="Genomic_DNA"/>
</dbReference>
<accession>A0A0K6GTF2</accession>
<dbReference type="InterPro" id="IPR016161">
    <property type="entry name" value="Ald_DH/histidinol_DH"/>
</dbReference>
<dbReference type="InterPro" id="IPR016163">
    <property type="entry name" value="Ald_DH_C"/>
</dbReference>
<evidence type="ECO:0000313" key="4">
    <source>
        <dbReference type="Proteomes" id="UP000243535"/>
    </source>
</evidence>
<feature type="domain" description="Aldehyde dehydrogenase" evidence="2">
    <location>
        <begin position="4"/>
        <end position="447"/>
    </location>
</feature>
<evidence type="ECO:0000259" key="2">
    <source>
        <dbReference type="Pfam" id="PF00171"/>
    </source>
</evidence>
<keyword evidence="4" id="KW-1185">Reference proteome</keyword>
<dbReference type="OrthoDB" id="6187633at2"/>